<dbReference type="PANTHER" id="PTHR15711">
    <property type="entry name" value="RAP GTPASE-ACTIVATING PROTEIN"/>
    <property type="match status" value="1"/>
</dbReference>
<dbReference type="AlphaFoldDB" id="A0A8S3ZCA9"/>
<dbReference type="GO" id="GO:0005096">
    <property type="term" value="F:GTPase activator activity"/>
    <property type="evidence" value="ECO:0007669"/>
    <property type="project" value="UniProtKB-KW"/>
</dbReference>
<proteinExistence type="predicted"/>
<dbReference type="GO" id="GO:0051056">
    <property type="term" value="P:regulation of small GTPase mediated signal transduction"/>
    <property type="evidence" value="ECO:0007669"/>
    <property type="project" value="InterPro"/>
</dbReference>
<reference evidence="4" key="1">
    <citation type="submission" date="2021-04" db="EMBL/GenBank/DDBJ databases">
        <authorList>
            <consortium name="Molecular Ecology Group"/>
        </authorList>
    </citation>
    <scope>NUCLEOTIDE SEQUENCE</scope>
</reference>
<dbReference type="InterPro" id="IPR035974">
    <property type="entry name" value="Rap/Ran-GAP_sf"/>
</dbReference>
<dbReference type="SUPFAM" id="SSF111347">
    <property type="entry name" value="Rap/Ran-GAP"/>
    <property type="match status" value="1"/>
</dbReference>
<name>A0A8S3ZCA9_9EUPU</name>
<dbReference type="InterPro" id="IPR000331">
    <property type="entry name" value="Rap/Ran_GAP_dom"/>
</dbReference>
<protein>
    <recommendedName>
        <fullName evidence="3">Rap-GAP domain-containing protein</fullName>
    </recommendedName>
</protein>
<dbReference type="OrthoDB" id="2499658at2759"/>
<accession>A0A8S3ZCA9</accession>
<feature type="compositionally biased region" description="Basic and acidic residues" evidence="2">
    <location>
        <begin position="136"/>
        <end position="146"/>
    </location>
</feature>
<sequence>GEEFREFLLTKLINAELACYKADQFAKLGHRTRASLLESLYHDLHKRNLELFGLSSVPSTKPESRTLIDSVKRAFSGKGRSPSVDSNSLQSQKKMNGIQGSLATVGEDEKGTASTVHKSPSTPRNLVRQFSSTFDKSIKSNRDSKG</sequence>
<gene>
    <name evidence="4" type="ORF">CUNI_LOCUS12387</name>
</gene>
<feature type="compositionally biased region" description="Polar residues" evidence="2">
    <location>
        <begin position="83"/>
        <end position="102"/>
    </location>
</feature>
<dbReference type="GO" id="GO:0005737">
    <property type="term" value="C:cytoplasm"/>
    <property type="evidence" value="ECO:0007669"/>
    <property type="project" value="TreeGrafter"/>
</dbReference>
<evidence type="ECO:0000313" key="4">
    <source>
        <dbReference type="EMBL" id="CAG5126829.1"/>
    </source>
</evidence>
<evidence type="ECO:0000313" key="5">
    <source>
        <dbReference type="Proteomes" id="UP000678393"/>
    </source>
</evidence>
<feature type="domain" description="Rap-GAP" evidence="3">
    <location>
        <begin position="1"/>
        <end position="40"/>
    </location>
</feature>
<evidence type="ECO:0000256" key="2">
    <source>
        <dbReference type="SAM" id="MobiDB-lite"/>
    </source>
</evidence>
<feature type="non-terminal residue" evidence="4">
    <location>
        <position position="1"/>
    </location>
</feature>
<organism evidence="4 5">
    <name type="scientific">Candidula unifasciata</name>
    <dbReference type="NCBI Taxonomy" id="100452"/>
    <lineage>
        <taxon>Eukaryota</taxon>
        <taxon>Metazoa</taxon>
        <taxon>Spiralia</taxon>
        <taxon>Lophotrochozoa</taxon>
        <taxon>Mollusca</taxon>
        <taxon>Gastropoda</taxon>
        <taxon>Heterobranchia</taxon>
        <taxon>Euthyneura</taxon>
        <taxon>Panpulmonata</taxon>
        <taxon>Eupulmonata</taxon>
        <taxon>Stylommatophora</taxon>
        <taxon>Helicina</taxon>
        <taxon>Helicoidea</taxon>
        <taxon>Geomitridae</taxon>
        <taxon>Candidula</taxon>
    </lineage>
</organism>
<keyword evidence="1" id="KW-0343">GTPase activation</keyword>
<feature type="region of interest" description="Disordered" evidence="2">
    <location>
        <begin position="75"/>
        <end position="146"/>
    </location>
</feature>
<feature type="compositionally biased region" description="Polar residues" evidence="2">
    <location>
        <begin position="112"/>
        <end position="135"/>
    </location>
</feature>
<dbReference type="PROSITE" id="PS50085">
    <property type="entry name" value="RAPGAP"/>
    <property type="match status" value="1"/>
</dbReference>
<dbReference type="EMBL" id="CAJHNH020002469">
    <property type="protein sequence ID" value="CAG5126829.1"/>
    <property type="molecule type" value="Genomic_DNA"/>
</dbReference>
<dbReference type="Proteomes" id="UP000678393">
    <property type="component" value="Unassembled WGS sequence"/>
</dbReference>
<evidence type="ECO:0000256" key="1">
    <source>
        <dbReference type="ARBA" id="ARBA00022468"/>
    </source>
</evidence>
<dbReference type="PANTHER" id="PTHR15711:SF32">
    <property type="entry name" value="RAP GTPASE ACTIVATING PROTEIN 1, ISOFORM H"/>
    <property type="match status" value="1"/>
</dbReference>
<evidence type="ECO:0000259" key="3">
    <source>
        <dbReference type="PROSITE" id="PS50085"/>
    </source>
</evidence>
<comment type="caution">
    <text evidence="4">The sequence shown here is derived from an EMBL/GenBank/DDBJ whole genome shotgun (WGS) entry which is preliminary data.</text>
</comment>
<dbReference type="Gene3D" id="3.30.1120.160">
    <property type="match status" value="1"/>
</dbReference>
<dbReference type="InterPro" id="IPR050989">
    <property type="entry name" value="Rap1_Ran_GAP"/>
</dbReference>
<feature type="non-terminal residue" evidence="4">
    <location>
        <position position="146"/>
    </location>
</feature>
<keyword evidence="5" id="KW-1185">Reference proteome</keyword>